<dbReference type="Gene3D" id="2.20.25.110">
    <property type="entry name" value="S-adenosyl-L-methionine-dependent methyltransferases"/>
    <property type="match status" value="1"/>
</dbReference>
<dbReference type="SUPFAM" id="SSF53335">
    <property type="entry name" value="S-adenosyl-L-methionine-dependent methyltransferases"/>
    <property type="match status" value="1"/>
</dbReference>
<protein>
    <submittedName>
        <fullName evidence="2">Class I SAM-dependent methyltransferase</fullName>
    </submittedName>
</protein>
<accession>A0A3A4R3M9</accession>
<name>A0A3A4R3M9_9BACT</name>
<evidence type="ECO:0000313" key="3">
    <source>
        <dbReference type="Proteomes" id="UP000266426"/>
    </source>
</evidence>
<dbReference type="EMBL" id="QZJZ01000056">
    <property type="protein sequence ID" value="RJP59046.1"/>
    <property type="molecule type" value="Genomic_DNA"/>
</dbReference>
<dbReference type="AlphaFoldDB" id="A0A3A4R3M9"/>
<sequence length="253" mass="29040">MKQWYELLFENYARKYDQECFVHGTAGECDFIEKEIAYDKSLKIIDIGCGTGRHSIELAKRGYHITGIDLSDAQLKRAKEKAAEQGVQIVFEKHDARDLPFKNEFDLAIMLCEGGFSLMETDEMNFEILKNATKALKNNGKLIFTTLNGLFPLYHSLEEFYADAGGNGNSTCRSNTFDLMTFRDHNTTIFEDDDGNKMELKSNERYYVPCEITWLLKTLGYRKIDIFGAKLGAYSRNDKLTTEDFEMLVVSQK</sequence>
<keyword evidence="2" id="KW-0808">Transferase</keyword>
<dbReference type="Gene3D" id="3.40.50.150">
    <property type="entry name" value="Vaccinia Virus protein VP39"/>
    <property type="match status" value="1"/>
</dbReference>
<gene>
    <name evidence="2" type="ORF">C4541_06880</name>
</gene>
<dbReference type="Proteomes" id="UP000266426">
    <property type="component" value="Unassembled WGS sequence"/>
</dbReference>
<dbReference type="GO" id="GO:0008168">
    <property type="term" value="F:methyltransferase activity"/>
    <property type="evidence" value="ECO:0007669"/>
    <property type="project" value="UniProtKB-KW"/>
</dbReference>
<organism evidence="2 3">
    <name type="scientific">Candidatus Auribacter fodinae</name>
    <dbReference type="NCBI Taxonomy" id="2093366"/>
    <lineage>
        <taxon>Bacteria</taxon>
        <taxon>Pseudomonadati</taxon>
        <taxon>Candidatus Auribacterota</taxon>
        <taxon>Candidatus Auribacteria</taxon>
        <taxon>Candidatus Auribacterales</taxon>
        <taxon>Candidatus Auribacteraceae</taxon>
        <taxon>Candidatus Auribacter</taxon>
    </lineage>
</organism>
<dbReference type="PANTHER" id="PTHR43591">
    <property type="entry name" value="METHYLTRANSFERASE"/>
    <property type="match status" value="1"/>
</dbReference>
<evidence type="ECO:0000259" key="1">
    <source>
        <dbReference type="Pfam" id="PF13649"/>
    </source>
</evidence>
<evidence type="ECO:0000313" key="2">
    <source>
        <dbReference type="EMBL" id="RJP59046.1"/>
    </source>
</evidence>
<reference evidence="2 3" key="1">
    <citation type="journal article" date="2017" name="ISME J.">
        <title>Energy and carbon metabolisms in a deep terrestrial subsurface fluid microbial community.</title>
        <authorList>
            <person name="Momper L."/>
            <person name="Jungbluth S.P."/>
            <person name="Lee M.D."/>
            <person name="Amend J.P."/>
        </authorList>
    </citation>
    <scope>NUCLEOTIDE SEQUENCE [LARGE SCALE GENOMIC DNA]</scope>
    <source>
        <strain evidence="2">SURF_26</strain>
    </source>
</reference>
<comment type="caution">
    <text evidence="2">The sequence shown here is derived from an EMBL/GenBank/DDBJ whole genome shotgun (WGS) entry which is preliminary data.</text>
</comment>
<feature type="domain" description="Methyltransferase" evidence="1">
    <location>
        <begin position="44"/>
        <end position="140"/>
    </location>
</feature>
<dbReference type="InterPro" id="IPR029063">
    <property type="entry name" value="SAM-dependent_MTases_sf"/>
</dbReference>
<dbReference type="InterPro" id="IPR041698">
    <property type="entry name" value="Methyltransf_25"/>
</dbReference>
<keyword evidence="2" id="KW-0489">Methyltransferase</keyword>
<dbReference type="GO" id="GO:0032259">
    <property type="term" value="P:methylation"/>
    <property type="evidence" value="ECO:0007669"/>
    <property type="project" value="UniProtKB-KW"/>
</dbReference>
<dbReference type="Pfam" id="PF13649">
    <property type="entry name" value="Methyltransf_25"/>
    <property type="match status" value="1"/>
</dbReference>
<proteinExistence type="predicted"/>
<dbReference type="CDD" id="cd02440">
    <property type="entry name" value="AdoMet_MTases"/>
    <property type="match status" value="1"/>
</dbReference>